<dbReference type="PROSITE" id="PS51144">
    <property type="entry name" value="ALPHA_CA_2"/>
    <property type="match status" value="1"/>
</dbReference>
<dbReference type="PANTHER" id="PTHR18952">
    <property type="entry name" value="CARBONIC ANHYDRASE"/>
    <property type="match status" value="1"/>
</dbReference>
<proteinExistence type="inferred from homology"/>
<evidence type="ECO:0000313" key="10">
    <source>
        <dbReference type="Proteomes" id="UP000007800"/>
    </source>
</evidence>
<dbReference type="SMART" id="SM01057">
    <property type="entry name" value="Carb_anhydrase"/>
    <property type="match status" value="1"/>
</dbReference>
<evidence type="ECO:0000256" key="6">
    <source>
        <dbReference type="ARBA" id="ARBA00048348"/>
    </source>
</evidence>
<sequence length="301" mass="33380">MNDLMIIVAIPIAIFQSYAYGADWSYDDQSSWPGICTNGTSQSPISIQTAAVIDQSVMMNDLQITYDFATLSISDYRINVVVDEDNDEKRYKIGNVRGYESDTFILSEFHAHWGSTDEYGSEHLFEGVASPMELHFVHYNEKYGSVGDAKGKAGGLAVIGVLFGIGEANEEFEKILDAIENDTVHPIVDLYALIPKDAGTKLFGYDGSLTTPTCDENLLWHVAKTIMAVSEDQMKALRSVVGPNGDIIAPNYRHVQPLNGRTIYITNGLKEELGPSSFACYWHDPFQVCTMSFIIITMIML</sequence>
<keyword evidence="7" id="KW-0732">Signal</keyword>
<evidence type="ECO:0000259" key="8">
    <source>
        <dbReference type="PROSITE" id="PS51144"/>
    </source>
</evidence>
<comment type="similarity">
    <text evidence="1">Belongs to the alpha-carbonic anhydrase family.</text>
</comment>
<accession>C5K4L6</accession>
<dbReference type="PANTHER" id="PTHR18952:SF265">
    <property type="entry name" value="CARBONIC ANHYDRASE"/>
    <property type="match status" value="1"/>
</dbReference>
<dbReference type="Gene3D" id="3.10.200.10">
    <property type="entry name" value="Alpha carbonic anhydrase"/>
    <property type="match status" value="1"/>
</dbReference>
<name>C5K4L6_PERM5</name>
<dbReference type="Pfam" id="PF00194">
    <property type="entry name" value="Carb_anhydrase"/>
    <property type="match status" value="1"/>
</dbReference>
<dbReference type="InterPro" id="IPR036398">
    <property type="entry name" value="CA_dom_sf"/>
</dbReference>
<dbReference type="GO" id="GO:0008270">
    <property type="term" value="F:zinc ion binding"/>
    <property type="evidence" value="ECO:0007669"/>
    <property type="project" value="InterPro"/>
</dbReference>
<dbReference type="RefSeq" id="XP_002788787.1">
    <property type="nucleotide sequence ID" value="XM_002788741.1"/>
</dbReference>
<dbReference type="CDD" id="cd00326">
    <property type="entry name" value="alpha_CA"/>
    <property type="match status" value="1"/>
</dbReference>
<dbReference type="OMA" id="GESNDWG"/>
<evidence type="ECO:0000313" key="9">
    <source>
        <dbReference type="EMBL" id="EER20583.1"/>
    </source>
</evidence>
<evidence type="ECO:0000256" key="3">
    <source>
        <dbReference type="ARBA" id="ARBA00022723"/>
    </source>
</evidence>
<dbReference type="EMBL" id="GG670550">
    <property type="protein sequence ID" value="EER20583.1"/>
    <property type="molecule type" value="Genomic_DNA"/>
</dbReference>
<dbReference type="GO" id="GO:0004089">
    <property type="term" value="F:carbonate dehydratase activity"/>
    <property type="evidence" value="ECO:0007669"/>
    <property type="project" value="UniProtKB-EC"/>
</dbReference>
<reference evidence="9 10" key="1">
    <citation type="submission" date="2008-07" db="EMBL/GenBank/DDBJ databases">
        <authorList>
            <person name="El-Sayed N."/>
            <person name="Caler E."/>
            <person name="Inman J."/>
            <person name="Amedeo P."/>
            <person name="Hass B."/>
            <person name="Wortman J."/>
        </authorList>
    </citation>
    <scope>NUCLEOTIDE SEQUENCE [LARGE SCALE GENOMIC DNA]</scope>
    <source>
        <strain evidence="10">ATCC 50983 / TXsc</strain>
    </source>
</reference>
<dbReference type="OrthoDB" id="429145at2759"/>
<evidence type="ECO:0000256" key="2">
    <source>
        <dbReference type="ARBA" id="ARBA00012925"/>
    </source>
</evidence>
<keyword evidence="10" id="KW-1185">Reference proteome</keyword>
<dbReference type="InterPro" id="IPR023561">
    <property type="entry name" value="Carbonic_anhydrase_a-class"/>
</dbReference>
<keyword evidence="5" id="KW-0456">Lyase</keyword>
<evidence type="ECO:0000256" key="5">
    <source>
        <dbReference type="ARBA" id="ARBA00023239"/>
    </source>
</evidence>
<dbReference type="GeneID" id="9054151"/>
<evidence type="ECO:0000256" key="4">
    <source>
        <dbReference type="ARBA" id="ARBA00022833"/>
    </source>
</evidence>
<feature type="domain" description="Alpha-carbonic anhydrase" evidence="8">
    <location>
        <begin position="22"/>
        <end position="267"/>
    </location>
</feature>
<evidence type="ECO:0000256" key="1">
    <source>
        <dbReference type="ARBA" id="ARBA00010718"/>
    </source>
</evidence>
<keyword evidence="4" id="KW-0862">Zinc</keyword>
<dbReference type="InParanoid" id="C5K4L6"/>
<dbReference type="AlphaFoldDB" id="C5K4L6"/>
<gene>
    <name evidence="9" type="ORF">Pmar_PMAR001564</name>
</gene>
<evidence type="ECO:0000256" key="7">
    <source>
        <dbReference type="SAM" id="SignalP"/>
    </source>
</evidence>
<protein>
    <recommendedName>
        <fullName evidence="2">carbonic anhydrase</fullName>
        <ecNumber evidence="2">4.2.1.1</ecNumber>
    </recommendedName>
</protein>
<dbReference type="InterPro" id="IPR001148">
    <property type="entry name" value="CA_dom"/>
</dbReference>
<feature type="signal peptide" evidence="7">
    <location>
        <begin position="1"/>
        <end position="21"/>
    </location>
</feature>
<dbReference type="Proteomes" id="UP000007800">
    <property type="component" value="Unassembled WGS sequence"/>
</dbReference>
<organism evidence="10">
    <name type="scientific">Perkinsus marinus (strain ATCC 50983 / TXsc)</name>
    <dbReference type="NCBI Taxonomy" id="423536"/>
    <lineage>
        <taxon>Eukaryota</taxon>
        <taxon>Sar</taxon>
        <taxon>Alveolata</taxon>
        <taxon>Perkinsozoa</taxon>
        <taxon>Perkinsea</taxon>
        <taxon>Perkinsida</taxon>
        <taxon>Perkinsidae</taxon>
        <taxon>Perkinsus</taxon>
    </lineage>
</organism>
<comment type="catalytic activity">
    <reaction evidence="6">
        <text>hydrogencarbonate + H(+) = CO2 + H2O</text>
        <dbReference type="Rhea" id="RHEA:10748"/>
        <dbReference type="ChEBI" id="CHEBI:15377"/>
        <dbReference type="ChEBI" id="CHEBI:15378"/>
        <dbReference type="ChEBI" id="CHEBI:16526"/>
        <dbReference type="ChEBI" id="CHEBI:17544"/>
        <dbReference type="EC" id="4.2.1.1"/>
    </reaction>
</comment>
<feature type="chain" id="PRO_5002953943" description="carbonic anhydrase" evidence="7">
    <location>
        <begin position="22"/>
        <end position="301"/>
    </location>
</feature>
<dbReference type="SUPFAM" id="SSF51069">
    <property type="entry name" value="Carbonic anhydrase"/>
    <property type="match status" value="1"/>
</dbReference>
<dbReference type="EC" id="4.2.1.1" evidence="2"/>
<keyword evidence="3" id="KW-0479">Metal-binding</keyword>